<comment type="subcellular location">
    <subcellularLocation>
        <location evidence="1 7">Cell membrane</location>
        <topology evidence="1 7">Multi-pass membrane protein</topology>
    </subcellularLocation>
</comment>
<feature type="transmembrane region" description="Helical" evidence="7">
    <location>
        <begin position="484"/>
        <end position="508"/>
    </location>
</feature>
<protein>
    <submittedName>
        <fullName evidence="9">ABC transporter permease</fullName>
    </submittedName>
</protein>
<comment type="similarity">
    <text evidence="7">Belongs to the binding-protein-dependent transport system permease family.</text>
</comment>
<feature type="transmembrane region" description="Helical" evidence="7">
    <location>
        <begin position="180"/>
        <end position="200"/>
    </location>
</feature>
<proteinExistence type="inferred from homology"/>
<evidence type="ECO:0000256" key="3">
    <source>
        <dbReference type="ARBA" id="ARBA00022475"/>
    </source>
</evidence>
<keyword evidence="5 7" id="KW-1133">Transmembrane helix</keyword>
<keyword evidence="10" id="KW-1185">Reference proteome</keyword>
<dbReference type="CDD" id="cd06261">
    <property type="entry name" value="TM_PBP2"/>
    <property type="match status" value="1"/>
</dbReference>
<feature type="transmembrane region" description="Helical" evidence="7">
    <location>
        <begin position="239"/>
        <end position="258"/>
    </location>
</feature>
<evidence type="ECO:0000313" key="10">
    <source>
        <dbReference type="Proteomes" id="UP001589646"/>
    </source>
</evidence>
<gene>
    <name evidence="9" type="ORF">ACFFRN_04580</name>
</gene>
<feature type="transmembrane region" description="Helical" evidence="7">
    <location>
        <begin position="287"/>
        <end position="309"/>
    </location>
</feature>
<feature type="transmembrane region" description="Helical" evidence="7">
    <location>
        <begin position="378"/>
        <end position="396"/>
    </location>
</feature>
<evidence type="ECO:0000256" key="6">
    <source>
        <dbReference type="ARBA" id="ARBA00023136"/>
    </source>
</evidence>
<evidence type="ECO:0000259" key="8">
    <source>
        <dbReference type="PROSITE" id="PS50928"/>
    </source>
</evidence>
<evidence type="ECO:0000256" key="4">
    <source>
        <dbReference type="ARBA" id="ARBA00022692"/>
    </source>
</evidence>
<dbReference type="PROSITE" id="PS50928">
    <property type="entry name" value="ABC_TM1"/>
    <property type="match status" value="1"/>
</dbReference>
<dbReference type="RefSeq" id="WP_346125787.1">
    <property type="nucleotide sequence ID" value="NZ_BAAAXC010000015.1"/>
</dbReference>
<dbReference type="SUPFAM" id="SSF161098">
    <property type="entry name" value="MetI-like"/>
    <property type="match status" value="1"/>
</dbReference>
<accession>A0ABV5PRN7</accession>
<dbReference type="EMBL" id="JBHMCE010000001">
    <property type="protein sequence ID" value="MFB9525889.1"/>
    <property type="molecule type" value="Genomic_DNA"/>
</dbReference>
<sequence length="515" mass="55302">MASGSRHLQEVGELLVFIARRLAISSLTLLAATFIMFFLVALSGDPLADLRESSLPDAPRLMEARIAAMHLDEPIPVRYFSWLTGIFQGDLGVNKAGTTVSSLLGGAMESTLKLVVVATVLAAVIGIAIGIVSALRQYSSFDHGITFAAFVCFSLPVFWVATMLKQYVAIEFNDWLRDPYIPLPIILIVALCAGLIWASVYNGDRKGKLTAFGIGLVVTAVILFALSASRWFADPGLGFPFILVVGLATAAGVAALVAGVEHLQPMYAALGAAGVGALLYYPLQPMLIAPGVLTLLGLFVVAGLVSAAIGWQFGGLLRRQAIPLAVFSGLFVAAMIFIDRLLEAWDGYARALKGRPVATIGSETPNFLGNFWQTTLDSGMHLLLPTLALILVGLASHSRYSRASMLEVMNQDYVRTARAKGLPERTVVIKHAFRNGMIPITTILALDFAGVFGGAVITETVFGWRGMGKMFEVGLREVDPMPVMGFFLVTGTSIVVWNMLADIAYAYLDPRIRLS</sequence>
<comment type="caution">
    <text evidence="9">The sequence shown here is derived from an EMBL/GenBank/DDBJ whole genome shotgun (WGS) entry which is preliminary data.</text>
</comment>
<dbReference type="InterPro" id="IPR035906">
    <property type="entry name" value="MetI-like_sf"/>
</dbReference>
<evidence type="ECO:0000256" key="1">
    <source>
        <dbReference type="ARBA" id="ARBA00004651"/>
    </source>
</evidence>
<dbReference type="Proteomes" id="UP001589646">
    <property type="component" value="Unassembled WGS sequence"/>
</dbReference>
<reference evidence="9 10" key="1">
    <citation type="submission" date="2024-09" db="EMBL/GenBank/DDBJ databases">
        <authorList>
            <person name="Sun Q."/>
            <person name="Mori K."/>
        </authorList>
    </citation>
    <scope>NUCLEOTIDE SEQUENCE [LARGE SCALE GENOMIC DNA]</scope>
    <source>
        <strain evidence="9 10">JCM 3323</strain>
    </source>
</reference>
<feature type="transmembrane region" description="Helical" evidence="7">
    <location>
        <begin position="212"/>
        <end position="233"/>
    </location>
</feature>
<dbReference type="InterPro" id="IPR045621">
    <property type="entry name" value="BPD_transp_1_N"/>
</dbReference>
<feature type="transmembrane region" description="Helical" evidence="7">
    <location>
        <begin position="147"/>
        <end position="168"/>
    </location>
</feature>
<evidence type="ECO:0000256" key="2">
    <source>
        <dbReference type="ARBA" id="ARBA00022448"/>
    </source>
</evidence>
<evidence type="ECO:0000256" key="7">
    <source>
        <dbReference type="RuleBase" id="RU363032"/>
    </source>
</evidence>
<dbReference type="Gene3D" id="1.10.3720.10">
    <property type="entry name" value="MetI-like"/>
    <property type="match status" value="1"/>
</dbReference>
<dbReference type="Pfam" id="PF19300">
    <property type="entry name" value="BPD_transp_1_N"/>
    <property type="match status" value="1"/>
</dbReference>
<evidence type="ECO:0000313" key="9">
    <source>
        <dbReference type="EMBL" id="MFB9525889.1"/>
    </source>
</evidence>
<name>A0ABV5PRN7_9ACTN</name>
<dbReference type="Pfam" id="PF00528">
    <property type="entry name" value="BPD_transp_1"/>
    <property type="match status" value="1"/>
</dbReference>
<organism evidence="9 10">
    <name type="scientific">Nonomuraea roseola</name>
    <dbReference type="NCBI Taxonomy" id="46179"/>
    <lineage>
        <taxon>Bacteria</taxon>
        <taxon>Bacillati</taxon>
        <taxon>Actinomycetota</taxon>
        <taxon>Actinomycetes</taxon>
        <taxon>Streptosporangiales</taxon>
        <taxon>Streptosporangiaceae</taxon>
        <taxon>Nonomuraea</taxon>
    </lineage>
</organism>
<dbReference type="InterPro" id="IPR000515">
    <property type="entry name" value="MetI-like"/>
</dbReference>
<feature type="domain" description="ABC transmembrane type-1" evidence="8">
    <location>
        <begin position="108"/>
        <end position="505"/>
    </location>
</feature>
<feature type="transmembrane region" description="Helical" evidence="7">
    <location>
        <begin position="321"/>
        <end position="338"/>
    </location>
</feature>
<keyword evidence="2 7" id="KW-0813">Transport</keyword>
<evidence type="ECO:0000256" key="5">
    <source>
        <dbReference type="ARBA" id="ARBA00022989"/>
    </source>
</evidence>
<dbReference type="PANTHER" id="PTHR43163:SF6">
    <property type="entry name" value="DIPEPTIDE TRANSPORT SYSTEM PERMEASE PROTEIN DPPB-RELATED"/>
    <property type="match status" value="1"/>
</dbReference>
<keyword evidence="6 7" id="KW-0472">Membrane</keyword>
<keyword evidence="3" id="KW-1003">Cell membrane</keyword>
<feature type="transmembrane region" description="Helical" evidence="7">
    <location>
        <begin position="114"/>
        <end position="135"/>
    </location>
</feature>
<keyword evidence="4 7" id="KW-0812">Transmembrane</keyword>
<feature type="transmembrane region" description="Helical" evidence="7">
    <location>
        <begin position="21"/>
        <end position="42"/>
    </location>
</feature>
<dbReference type="PANTHER" id="PTHR43163">
    <property type="entry name" value="DIPEPTIDE TRANSPORT SYSTEM PERMEASE PROTEIN DPPB-RELATED"/>
    <property type="match status" value="1"/>
</dbReference>
<feature type="transmembrane region" description="Helical" evidence="7">
    <location>
        <begin position="265"/>
        <end position="281"/>
    </location>
</feature>
<feature type="transmembrane region" description="Helical" evidence="7">
    <location>
        <begin position="443"/>
        <end position="464"/>
    </location>
</feature>